<sequence>MKSLRRPEVVHECWEVLAILVVGAVGYLPGLGSFATTLDERIYFDVARQMAVGGHWLVPRYTGEADIIAGAVFLEKPPLVFWLQALSVEVLGATPFAVRLPSVVVSLACAVVVHRIGSRWYGRRAGFAAALAFLATPAIYWYGNGGRTATTDIFLTLFGTLFVWWLWRARTDSRYLVYAGVAGGLAALSKQAAAGVFLVVALPLLVGLVSRDRVVDLAKGAAAGLAVVLPWNLFAYLSRPETYLRQMVAEQAVGRLGTDHAPLHGELGTMVGPFNPFYALQFPSYLGPLLPLTAVGAALAVRADRADADADPASSVDAADRRPGLVLCWWLAAPIALFTVATSSTWIHYVQGSVVPAAVLAGYAVARSTEFAEDLLRSRTSLGGVPYGLYAGCVVLVAVAAFVRYSPHQNAFV</sequence>
<evidence type="ECO:0000259" key="9">
    <source>
        <dbReference type="Pfam" id="PF13231"/>
    </source>
</evidence>
<dbReference type="Pfam" id="PF13231">
    <property type="entry name" value="PMT_2"/>
    <property type="match status" value="1"/>
</dbReference>
<feature type="transmembrane region" description="Helical" evidence="8">
    <location>
        <begin position="149"/>
        <end position="167"/>
    </location>
</feature>
<feature type="transmembrane region" description="Helical" evidence="8">
    <location>
        <begin position="387"/>
        <end position="405"/>
    </location>
</feature>
<accession>A0A7D5P882</accession>
<feature type="domain" description="Glycosyltransferase RgtA/B/C/D-like" evidence="9">
    <location>
        <begin position="76"/>
        <end position="231"/>
    </location>
</feature>
<dbReference type="RefSeq" id="WP_179910695.1">
    <property type="nucleotide sequence ID" value="NZ_CP058910.1"/>
</dbReference>
<evidence type="ECO:0000256" key="8">
    <source>
        <dbReference type="SAM" id="Phobius"/>
    </source>
</evidence>
<evidence type="ECO:0000256" key="1">
    <source>
        <dbReference type="ARBA" id="ARBA00004651"/>
    </source>
</evidence>
<keyword evidence="7 8" id="KW-0472">Membrane</keyword>
<keyword evidence="3" id="KW-0328">Glycosyltransferase</keyword>
<dbReference type="AlphaFoldDB" id="A0A7D5P882"/>
<dbReference type="PANTHER" id="PTHR33908:SF11">
    <property type="entry name" value="MEMBRANE PROTEIN"/>
    <property type="match status" value="1"/>
</dbReference>
<protein>
    <submittedName>
        <fullName evidence="10">Glycosyltransferase family 39 protein</fullName>
    </submittedName>
</protein>
<evidence type="ECO:0000256" key="2">
    <source>
        <dbReference type="ARBA" id="ARBA00022475"/>
    </source>
</evidence>
<dbReference type="Proteomes" id="UP000509667">
    <property type="component" value="Chromosome"/>
</dbReference>
<feature type="transmembrane region" description="Helical" evidence="8">
    <location>
        <begin position="324"/>
        <end position="341"/>
    </location>
</feature>
<name>A0A7D5P882_9EURY</name>
<dbReference type="GO" id="GO:0016763">
    <property type="term" value="F:pentosyltransferase activity"/>
    <property type="evidence" value="ECO:0007669"/>
    <property type="project" value="TreeGrafter"/>
</dbReference>
<evidence type="ECO:0000313" key="11">
    <source>
        <dbReference type="Proteomes" id="UP000509667"/>
    </source>
</evidence>
<dbReference type="KEGG" id="hrr:HZS55_05330"/>
<evidence type="ECO:0000313" key="10">
    <source>
        <dbReference type="EMBL" id="QLH76760.1"/>
    </source>
</evidence>
<feature type="transmembrane region" description="Helical" evidence="8">
    <location>
        <begin position="176"/>
        <end position="205"/>
    </location>
</feature>
<evidence type="ECO:0000256" key="3">
    <source>
        <dbReference type="ARBA" id="ARBA00022676"/>
    </source>
</evidence>
<proteinExistence type="predicted"/>
<gene>
    <name evidence="10" type="ORF">HZS55_05330</name>
</gene>
<keyword evidence="11" id="KW-1185">Reference proteome</keyword>
<dbReference type="InterPro" id="IPR038731">
    <property type="entry name" value="RgtA/B/C-like"/>
</dbReference>
<comment type="subcellular location">
    <subcellularLocation>
        <location evidence="1">Cell membrane</location>
        <topology evidence="1">Multi-pass membrane protein</topology>
    </subcellularLocation>
</comment>
<dbReference type="InterPro" id="IPR050297">
    <property type="entry name" value="LipidA_mod_glycosyltrf_83"/>
</dbReference>
<dbReference type="PANTHER" id="PTHR33908">
    <property type="entry name" value="MANNOSYLTRANSFERASE YKCB-RELATED"/>
    <property type="match status" value="1"/>
</dbReference>
<evidence type="ECO:0000256" key="5">
    <source>
        <dbReference type="ARBA" id="ARBA00022692"/>
    </source>
</evidence>
<feature type="transmembrane region" description="Helical" evidence="8">
    <location>
        <begin position="12"/>
        <end position="30"/>
    </location>
</feature>
<feature type="transmembrane region" description="Helical" evidence="8">
    <location>
        <begin position="125"/>
        <end position="143"/>
    </location>
</feature>
<feature type="transmembrane region" description="Helical" evidence="8">
    <location>
        <begin position="217"/>
        <end position="237"/>
    </location>
</feature>
<keyword evidence="5 8" id="KW-0812">Transmembrane</keyword>
<evidence type="ECO:0000256" key="7">
    <source>
        <dbReference type="ARBA" id="ARBA00023136"/>
    </source>
</evidence>
<dbReference type="EMBL" id="CP058910">
    <property type="protein sequence ID" value="QLH76760.1"/>
    <property type="molecule type" value="Genomic_DNA"/>
</dbReference>
<dbReference type="OrthoDB" id="346516at2157"/>
<feature type="transmembrane region" description="Helical" evidence="8">
    <location>
        <begin position="96"/>
        <end position="113"/>
    </location>
</feature>
<keyword evidence="4 10" id="KW-0808">Transferase</keyword>
<organism evidence="10 11">
    <name type="scientific">Halosimplex rubrum</name>
    <dbReference type="NCBI Taxonomy" id="869889"/>
    <lineage>
        <taxon>Archaea</taxon>
        <taxon>Methanobacteriati</taxon>
        <taxon>Methanobacteriota</taxon>
        <taxon>Stenosarchaea group</taxon>
        <taxon>Halobacteria</taxon>
        <taxon>Halobacteriales</taxon>
        <taxon>Haloarculaceae</taxon>
        <taxon>Halosimplex</taxon>
    </lineage>
</organism>
<dbReference type="GeneID" id="56077263"/>
<dbReference type="GO" id="GO:0008610">
    <property type="term" value="P:lipid biosynthetic process"/>
    <property type="evidence" value="ECO:0007669"/>
    <property type="project" value="UniProtKB-ARBA"/>
</dbReference>
<keyword evidence="2" id="KW-1003">Cell membrane</keyword>
<keyword evidence="6 8" id="KW-1133">Transmembrane helix</keyword>
<evidence type="ECO:0000256" key="4">
    <source>
        <dbReference type="ARBA" id="ARBA00022679"/>
    </source>
</evidence>
<evidence type="ECO:0000256" key="6">
    <source>
        <dbReference type="ARBA" id="ARBA00022989"/>
    </source>
</evidence>
<reference evidence="10 11" key="1">
    <citation type="submission" date="2020-07" db="EMBL/GenBank/DDBJ databases">
        <title>Halosimplex pelagicum sp. nov. and Halosimplex rubrum sp. nov., isolated from salted brown alga Laminaria, and emended description of the genus Halosimplex.</title>
        <authorList>
            <person name="Cui H."/>
        </authorList>
    </citation>
    <scope>NUCLEOTIDE SEQUENCE [LARGE SCALE GENOMIC DNA]</scope>
    <source>
        <strain evidence="10 11">R27</strain>
    </source>
</reference>
<dbReference type="GO" id="GO:0005886">
    <property type="term" value="C:plasma membrane"/>
    <property type="evidence" value="ECO:0007669"/>
    <property type="project" value="UniProtKB-SubCell"/>
</dbReference>